<dbReference type="Proteomes" id="UP000321570">
    <property type="component" value="Unassembled WGS sequence"/>
</dbReference>
<sequence>GHIIVEKSIPLYRFLGGKTEENVVFAMKGTNYTGVICNYWPEKTAICTI</sequence>
<accession>A0A564Y634</accession>
<evidence type="ECO:0000313" key="1">
    <source>
        <dbReference type="EMBL" id="VUZ42742.1"/>
    </source>
</evidence>
<keyword evidence="3" id="KW-1185">Reference proteome</keyword>
<feature type="non-terminal residue" evidence="1">
    <location>
        <position position="1"/>
    </location>
</feature>
<organism evidence="1 3">
    <name type="scientific">Hymenolepis diminuta</name>
    <name type="common">Rat tapeworm</name>
    <dbReference type="NCBI Taxonomy" id="6216"/>
    <lineage>
        <taxon>Eukaryota</taxon>
        <taxon>Metazoa</taxon>
        <taxon>Spiralia</taxon>
        <taxon>Lophotrochozoa</taxon>
        <taxon>Platyhelminthes</taxon>
        <taxon>Cestoda</taxon>
        <taxon>Eucestoda</taxon>
        <taxon>Cyclophyllidea</taxon>
        <taxon>Hymenolepididae</taxon>
        <taxon>Hymenolepis</taxon>
    </lineage>
</organism>
<reference evidence="1 3" key="1">
    <citation type="submission" date="2019-07" db="EMBL/GenBank/DDBJ databases">
        <authorList>
            <person name="Jastrzebski P J."/>
            <person name="Paukszto L."/>
            <person name="Jastrzebski P J."/>
        </authorList>
    </citation>
    <scope>NUCLEOTIDE SEQUENCE [LARGE SCALE GENOMIC DNA]</scope>
    <source>
        <strain evidence="1 3">WMS-il1</strain>
    </source>
</reference>
<protein>
    <submittedName>
        <fullName evidence="1">Uncharacterized protein</fullName>
    </submittedName>
</protein>
<dbReference type="EMBL" id="CABIJS010000699">
    <property type="protein sequence ID" value="VUZ56135.1"/>
    <property type="molecule type" value="Genomic_DNA"/>
</dbReference>
<dbReference type="AlphaFoldDB" id="A0A564Y634"/>
<name>A0A564Y634_HYMDI</name>
<evidence type="ECO:0000313" key="3">
    <source>
        <dbReference type="Proteomes" id="UP000321570"/>
    </source>
</evidence>
<dbReference type="EMBL" id="CABIJS010000102">
    <property type="protein sequence ID" value="VUZ42742.1"/>
    <property type="molecule type" value="Genomic_DNA"/>
</dbReference>
<proteinExistence type="predicted"/>
<evidence type="ECO:0000313" key="2">
    <source>
        <dbReference type="EMBL" id="VUZ56135.1"/>
    </source>
</evidence>
<gene>
    <name evidence="2" type="ORF">WMSIL1_LOCUS13856</name>
    <name evidence="1" type="ORF">WMSIL1_LOCUS3305</name>
</gene>